<feature type="domain" description="Tryptophan synthase beta chain-like PALP" evidence="5">
    <location>
        <begin position="37"/>
        <end position="319"/>
    </location>
</feature>
<evidence type="ECO:0000256" key="1">
    <source>
        <dbReference type="ARBA" id="ARBA00001933"/>
    </source>
</evidence>
<dbReference type="EMBL" id="QFPX01000004">
    <property type="protein sequence ID" value="PZQ56208.1"/>
    <property type="molecule type" value="Genomic_DNA"/>
</dbReference>
<proteinExistence type="inferred from homology"/>
<dbReference type="PROSITE" id="PS00165">
    <property type="entry name" value="DEHYDRATASE_SER_THR"/>
    <property type="match status" value="1"/>
</dbReference>
<name>A0A2W5NV35_9SPHN</name>
<evidence type="ECO:0000256" key="3">
    <source>
        <dbReference type="ARBA" id="ARBA00022898"/>
    </source>
</evidence>
<evidence type="ECO:0000313" key="6">
    <source>
        <dbReference type="EMBL" id="PZQ56208.1"/>
    </source>
</evidence>
<organism evidence="6 7">
    <name type="scientific">Novosphingobium pentaromativorans</name>
    <dbReference type="NCBI Taxonomy" id="205844"/>
    <lineage>
        <taxon>Bacteria</taxon>
        <taxon>Pseudomonadati</taxon>
        <taxon>Pseudomonadota</taxon>
        <taxon>Alphaproteobacteria</taxon>
        <taxon>Sphingomonadales</taxon>
        <taxon>Sphingomonadaceae</taxon>
        <taxon>Novosphingobium</taxon>
    </lineage>
</organism>
<dbReference type="GO" id="GO:0009097">
    <property type="term" value="P:isoleucine biosynthetic process"/>
    <property type="evidence" value="ECO:0007669"/>
    <property type="project" value="TreeGrafter"/>
</dbReference>
<reference evidence="6 7" key="1">
    <citation type="submission" date="2017-08" db="EMBL/GenBank/DDBJ databases">
        <title>Infants hospitalized years apart are colonized by the same room-sourced microbial strains.</title>
        <authorList>
            <person name="Brooks B."/>
            <person name="Olm M.R."/>
            <person name="Firek B.A."/>
            <person name="Baker R."/>
            <person name="Thomas B.C."/>
            <person name="Morowitz M.J."/>
            <person name="Banfield J.F."/>
        </authorList>
    </citation>
    <scope>NUCLEOTIDE SEQUENCE [LARGE SCALE GENOMIC DNA]</scope>
    <source>
        <strain evidence="6">S2_005_002_R2_33</strain>
    </source>
</reference>
<dbReference type="GO" id="GO:0004794">
    <property type="term" value="F:threonine deaminase activity"/>
    <property type="evidence" value="ECO:0007669"/>
    <property type="project" value="TreeGrafter"/>
</dbReference>
<dbReference type="InterPro" id="IPR036052">
    <property type="entry name" value="TrpB-like_PALP_sf"/>
</dbReference>
<protein>
    <submittedName>
        <fullName evidence="6">Pyridoxal-5'-phosphate-dependent protein</fullName>
    </submittedName>
</protein>
<dbReference type="GO" id="GO:0030170">
    <property type="term" value="F:pyridoxal phosphate binding"/>
    <property type="evidence" value="ECO:0007669"/>
    <property type="project" value="InterPro"/>
</dbReference>
<keyword evidence="3" id="KW-0663">Pyridoxal phosphate</keyword>
<comment type="similarity">
    <text evidence="2">Belongs to the serine/threonine dehydratase family.</text>
</comment>
<evidence type="ECO:0000313" key="7">
    <source>
        <dbReference type="Proteomes" id="UP000249082"/>
    </source>
</evidence>
<dbReference type="InterPro" id="IPR001926">
    <property type="entry name" value="TrpB-like_PALP"/>
</dbReference>
<dbReference type="GO" id="GO:0006565">
    <property type="term" value="P:L-serine catabolic process"/>
    <property type="evidence" value="ECO:0007669"/>
    <property type="project" value="TreeGrafter"/>
</dbReference>
<dbReference type="PANTHER" id="PTHR48078">
    <property type="entry name" value="THREONINE DEHYDRATASE, MITOCHONDRIAL-RELATED"/>
    <property type="match status" value="1"/>
</dbReference>
<keyword evidence="4" id="KW-0456">Lyase</keyword>
<dbReference type="Proteomes" id="UP000249082">
    <property type="component" value="Unassembled WGS sequence"/>
</dbReference>
<dbReference type="SUPFAM" id="SSF53686">
    <property type="entry name" value="Tryptophan synthase beta subunit-like PLP-dependent enzymes"/>
    <property type="match status" value="1"/>
</dbReference>
<evidence type="ECO:0000259" key="5">
    <source>
        <dbReference type="Pfam" id="PF00291"/>
    </source>
</evidence>
<dbReference type="GO" id="GO:0006567">
    <property type="term" value="P:L-threonine catabolic process"/>
    <property type="evidence" value="ECO:0007669"/>
    <property type="project" value="TreeGrafter"/>
</dbReference>
<accession>A0A2W5NV35</accession>
<dbReference type="PANTHER" id="PTHR48078:SF6">
    <property type="entry name" value="L-THREONINE DEHYDRATASE CATABOLIC TDCB"/>
    <property type="match status" value="1"/>
</dbReference>
<dbReference type="Gene3D" id="3.40.50.1100">
    <property type="match status" value="2"/>
</dbReference>
<gene>
    <name evidence="6" type="ORF">DI555_06190</name>
</gene>
<evidence type="ECO:0000256" key="4">
    <source>
        <dbReference type="ARBA" id="ARBA00023239"/>
    </source>
</evidence>
<dbReference type="GO" id="GO:0003941">
    <property type="term" value="F:L-serine ammonia-lyase activity"/>
    <property type="evidence" value="ECO:0007669"/>
    <property type="project" value="TreeGrafter"/>
</dbReference>
<dbReference type="FunFam" id="3.40.50.1100:FF:000005">
    <property type="entry name" value="Threonine dehydratase catabolic"/>
    <property type="match status" value="1"/>
</dbReference>
<sequence>MGRSCSMALRMSQISDYRPTAQGVAVAARKVAEILPRTPLLPLEVEGRTIWCKAESLQPVGAFKIRGAWHRLTALTDAERARGVVGVSSGNHAQGVAWAARRLGIAAKIVMPVDAPAVKLANTRALGAEVVLYDRPGGEDRDEVARRLCSESGATLVHAYGDPWIIEGQGSTGTEFAAQMEERGIGAPDLVVTPCGGGGLTAGLALALPDAAIVPVEPEGWDDVCRSLEAGEIRRVSPDAPPTACDALQTPATWPINFEILKARCPFGLIATPSEIRAAQRLAFAKLRLVIEPGGAAALAAVLAGKVELTDRTAVVLSGGNTDAEAFAKVLLAPSQDSFN</sequence>
<dbReference type="AlphaFoldDB" id="A0A2W5NV35"/>
<comment type="caution">
    <text evidence="6">The sequence shown here is derived from an EMBL/GenBank/DDBJ whole genome shotgun (WGS) entry which is preliminary data.</text>
</comment>
<dbReference type="InterPro" id="IPR000634">
    <property type="entry name" value="Ser/Thr_deHydtase_PyrdxlP-BS"/>
</dbReference>
<comment type="cofactor">
    <cofactor evidence="1">
        <name>pyridoxal 5'-phosphate</name>
        <dbReference type="ChEBI" id="CHEBI:597326"/>
    </cofactor>
</comment>
<evidence type="ECO:0000256" key="2">
    <source>
        <dbReference type="ARBA" id="ARBA00010869"/>
    </source>
</evidence>
<dbReference type="Pfam" id="PF00291">
    <property type="entry name" value="PALP"/>
    <property type="match status" value="1"/>
</dbReference>
<dbReference type="InterPro" id="IPR050147">
    <property type="entry name" value="Ser/Thr_Dehydratase"/>
</dbReference>